<protein>
    <submittedName>
        <fullName evidence="2">Uncharacterized protein</fullName>
    </submittedName>
</protein>
<evidence type="ECO:0000313" key="2">
    <source>
        <dbReference type="EMBL" id="VFU39639.1"/>
    </source>
</evidence>
<feature type="region of interest" description="Disordered" evidence="1">
    <location>
        <begin position="46"/>
        <end position="133"/>
    </location>
</feature>
<feature type="compositionally biased region" description="Basic residues" evidence="1">
    <location>
        <begin position="47"/>
        <end position="67"/>
    </location>
</feature>
<sequence>MAAQKESRGKPEKEKGFQGKASEDNSGANYSTVKCDFQVKGSSFNVRCKRGARKKSPKTRRGPGKKKNASDKCLRGSQDHHSNAKTSLESSSTTEIDQEPQCSATDPIEEMEKPCRCSKRNSQPNEQRLQHKT</sequence>
<feature type="compositionally biased region" description="Basic and acidic residues" evidence="1">
    <location>
        <begin position="1"/>
        <end position="23"/>
    </location>
</feature>
<feature type="compositionally biased region" description="Polar residues" evidence="1">
    <location>
        <begin position="84"/>
        <end position="104"/>
    </location>
</feature>
<dbReference type="AlphaFoldDB" id="A0A6N2LQM0"/>
<evidence type="ECO:0000256" key="1">
    <source>
        <dbReference type="SAM" id="MobiDB-lite"/>
    </source>
</evidence>
<feature type="compositionally biased region" description="Basic and acidic residues" evidence="1">
    <location>
        <begin position="68"/>
        <end position="82"/>
    </location>
</feature>
<proteinExistence type="predicted"/>
<gene>
    <name evidence="2" type="ORF">SVIM_LOCUS221431</name>
</gene>
<organism evidence="2">
    <name type="scientific">Salix viminalis</name>
    <name type="common">Common osier</name>
    <name type="synonym">Basket willow</name>
    <dbReference type="NCBI Taxonomy" id="40686"/>
    <lineage>
        <taxon>Eukaryota</taxon>
        <taxon>Viridiplantae</taxon>
        <taxon>Streptophyta</taxon>
        <taxon>Embryophyta</taxon>
        <taxon>Tracheophyta</taxon>
        <taxon>Spermatophyta</taxon>
        <taxon>Magnoliopsida</taxon>
        <taxon>eudicotyledons</taxon>
        <taxon>Gunneridae</taxon>
        <taxon>Pentapetalae</taxon>
        <taxon>rosids</taxon>
        <taxon>fabids</taxon>
        <taxon>Malpighiales</taxon>
        <taxon>Salicaceae</taxon>
        <taxon>Saliceae</taxon>
        <taxon>Salix</taxon>
    </lineage>
</organism>
<feature type="region of interest" description="Disordered" evidence="1">
    <location>
        <begin position="1"/>
        <end position="32"/>
    </location>
</feature>
<name>A0A6N2LQM0_SALVM</name>
<reference evidence="2" key="1">
    <citation type="submission" date="2019-03" db="EMBL/GenBank/DDBJ databases">
        <authorList>
            <person name="Mank J."/>
            <person name="Almeida P."/>
        </authorList>
    </citation>
    <scope>NUCLEOTIDE SEQUENCE</scope>
    <source>
        <strain evidence="2">78183</strain>
    </source>
</reference>
<dbReference type="EMBL" id="CAADRP010001530">
    <property type="protein sequence ID" value="VFU39639.1"/>
    <property type="molecule type" value="Genomic_DNA"/>
</dbReference>
<accession>A0A6N2LQM0</accession>